<sequence length="134" mass="15100">AWTAKTVVFMHTTARRYYSTEIMQLLTCMMKYLENFATLACCEDQAFSPQCRLMVVAREAATNGNSINLEEYTTSVTSYIGKCINDVTVSKTITTRFNQKLWMTAKVRALLKSRDSAFRAGDKTALNTARAKLS</sequence>
<evidence type="ECO:0000313" key="2">
    <source>
        <dbReference type="Proteomes" id="UP001274896"/>
    </source>
</evidence>
<evidence type="ECO:0000313" key="1">
    <source>
        <dbReference type="EMBL" id="KAK3554368.1"/>
    </source>
</evidence>
<reference evidence="1" key="1">
    <citation type="submission" date="2023-06" db="EMBL/GenBank/DDBJ databases">
        <title>Male Hemibagrus guttatus genome.</title>
        <authorList>
            <person name="Bian C."/>
        </authorList>
    </citation>
    <scope>NUCLEOTIDE SEQUENCE</scope>
    <source>
        <strain evidence="1">Male_cb2023</strain>
        <tissue evidence="1">Muscle</tissue>
    </source>
</reference>
<feature type="non-terminal residue" evidence="1">
    <location>
        <position position="1"/>
    </location>
</feature>
<dbReference type="EMBL" id="JAUCMX010000002">
    <property type="protein sequence ID" value="KAK3554368.1"/>
    <property type="molecule type" value="Genomic_DNA"/>
</dbReference>
<proteinExistence type="predicted"/>
<gene>
    <name evidence="1" type="ORF">QTP70_022598</name>
</gene>
<organism evidence="1 2">
    <name type="scientific">Hemibagrus guttatus</name>
    <dbReference type="NCBI Taxonomy" id="175788"/>
    <lineage>
        <taxon>Eukaryota</taxon>
        <taxon>Metazoa</taxon>
        <taxon>Chordata</taxon>
        <taxon>Craniata</taxon>
        <taxon>Vertebrata</taxon>
        <taxon>Euteleostomi</taxon>
        <taxon>Actinopterygii</taxon>
        <taxon>Neopterygii</taxon>
        <taxon>Teleostei</taxon>
        <taxon>Ostariophysi</taxon>
        <taxon>Siluriformes</taxon>
        <taxon>Bagridae</taxon>
        <taxon>Hemibagrus</taxon>
    </lineage>
</organism>
<keyword evidence="2" id="KW-1185">Reference proteome</keyword>
<dbReference type="Proteomes" id="UP001274896">
    <property type="component" value="Unassembled WGS sequence"/>
</dbReference>
<protein>
    <submittedName>
        <fullName evidence="1">Uncharacterized protein</fullName>
    </submittedName>
</protein>
<dbReference type="AlphaFoldDB" id="A0AAE0RJ36"/>
<accession>A0AAE0RJ36</accession>
<name>A0AAE0RJ36_9TELE</name>
<comment type="caution">
    <text evidence="1">The sequence shown here is derived from an EMBL/GenBank/DDBJ whole genome shotgun (WGS) entry which is preliminary data.</text>
</comment>